<dbReference type="SMART" id="SM00198">
    <property type="entry name" value="SCP"/>
    <property type="match status" value="1"/>
</dbReference>
<dbReference type="PANTHER" id="PTHR10334">
    <property type="entry name" value="CYSTEINE-RICH SECRETORY PROTEIN-RELATED"/>
    <property type="match status" value="1"/>
</dbReference>
<dbReference type="InterPro" id="IPR034113">
    <property type="entry name" value="SCP_GAPR1-like"/>
</dbReference>
<dbReference type="Gene3D" id="3.40.33.10">
    <property type="entry name" value="CAP"/>
    <property type="match status" value="1"/>
</dbReference>
<evidence type="ECO:0000313" key="2">
    <source>
        <dbReference type="Proteomes" id="UP000694941"/>
    </source>
</evidence>
<feature type="domain" description="SCP" evidence="1">
    <location>
        <begin position="22"/>
        <end position="156"/>
    </location>
</feature>
<dbReference type="InterPro" id="IPR001283">
    <property type="entry name" value="CRISP-related"/>
</dbReference>
<evidence type="ECO:0000259" key="1">
    <source>
        <dbReference type="SMART" id="SM00198"/>
    </source>
</evidence>
<evidence type="ECO:0000313" key="3">
    <source>
        <dbReference type="RefSeq" id="XP_022258585.1"/>
    </source>
</evidence>
<accession>A0ABM1TRS9</accession>
<dbReference type="InterPro" id="IPR002413">
    <property type="entry name" value="V5_allergen-like"/>
</dbReference>
<dbReference type="InterPro" id="IPR035940">
    <property type="entry name" value="CAP_sf"/>
</dbReference>
<proteinExistence type="predicted"/>
<dbReference type="PROSITE" id="PS01009">
    <property type="entry name" value="CRISP_1"/>
    <property type="match status" value="1"/>
</dbReference>
<keyword evidence="2" id="KW-1185">Reference proteome</keyword>
<sequence>MRALRSASWLPRYHRAKVLQRSSRQSELLENSSPSRTLSPPEVKKMCNLAQFWANHLAHANTFYYRNYRDIGENLFCRCSFVPEFDVTGEQVVKYWYRERKLYDFDKQPSLLHAKAGHFTQMVWRSSKEFGVGKARSRFGKIIVVANYKPAGNVTGEFQDNVFSPTKDDHLGNLDNG</sequence>
<dbReference type="PRINTS" id="PR00838">
    <property type="entry name" value="V5ALLERGEN"/>
</dbReference>
<reference evidence="3" key="1">
    <citation type="submission" date="2025-08" db="UniProtKB">
        <authorList>
            <consortium name="RefSeq"/>
        </authorList>
    </citation>
    <scope>IDENTIFICATION</scope>
    <source>
        <tissue evidence="3">Muscle</tissue>
    </source>
</reference>
<dbReference type="Pfam" id="PF00188">
    <property type="entry name" value="CAP"/>
    <property type="match status" value="1"/>
</dbReference>
<dbReference type="Proteomes" id="UP000694941">
    <property type="component" value="Unplaced"/>
</dbReference>
<dbReference type="GeneID" id="106474557"/>
<dbReference type="PRINTS" id="PR00837">
    <property type="entry name" value="V5TPXLIKE"/>
</dbReference>
<gene>
    <name evidence="3" type="primary">LOC106474557</name>
</gene>
<protein>
    <submittedName>
        <fullName evidence="3">Pathogenesis-related protein 1A-like isoform X2</fullName>
    </submittedName>
</protein>
<organism evidence="2 3">
    <name type="scientific">Limulus polyphemus</name>
    <name type="common">Atlantic horseshoe crab</name>
    <dbReference type="NCBI Taxonomy" id="6850"/>
    <lineage>
        <taxon>Eukaryota</taxon>
        <taxon>Metazoa</taxon>
        <taxon>Ecdysozoa</taxon>
        <taxon>Arthropoda</taxon>
        <taxon>Chelicerata</taxon>
        <taxon>Merostomata</taxon>
        <taxon>Xiphosura</taxon>
        <taxon>Limulidae</taxon>
        <taxon>Limulus</taxon>
    </lineage>
</organism>
<dbReference type="CDD" id="cd05382">
    <property type="entry name" value="CAP_GAPR1-like"/>
    <property type="match status" value="1"/>
</dbReference>
<dbReference type="RefSeq" id="XP_022258585.1">
    <property type="nucleotide sequence ID" value="XM_022402877.1"/>
</dbReference>
<dbReference type="SUPFAM" id="SSF55797">
    <property type="entry name" value="PR-1-like"/>
    <property type="match status" value="1"/>
</dbReference>
<name>A0ABM1TRS9_LIMPO</name>
<dbReference type="InterPro" id="IPR018244">
    <property type="entry name" value="Allrgn_V5/Tpx1_CS"/>
</dbReference>
<dbReference type="InterPro" id="IPR014044">
    <property type="entry name" value="CAP_dom"/>
</dbReference>